<dbReference type="AlphaFoldDB" id="C0W1P5"/>
<keyword evidence="1" id="KW-0175">Coiled coil</keyword>
<gene>
    <name evidence="3" type="ORF">HMPREF0044_1335</name>
</gene>
<evidence type="ECO:0000256" key="2">
    <source>
        <dbReference type="SAM" id="MobiDB-lite"/>
    </source>
</evidence>
<dbReference type="Proteomes" id="UP000010301">
    <property type="component" value="Unassembled WGS sequence"/>
</dbReference>
<protein>
    <recommendedName>
        <fullName evidence="5">DUF349 domain-containing protein</fullName>
    </recommendedName>
</protein>
<keyword evidence="4" id="KW-1185">Reference proteome</keyword>
<dbReference type="HOGENOM" id="CLU_024630_1_0_11"/>
<evidence type="ECO:0000313" key="3">
    <source>
        <dbReference type="EMBL" id="EEH63411.1"/>
    </source>
</evidence>
<dbReference type="eggNOG" id="COG3266">
    <property type="taxonomic scope" value="Bacteria"/>
</dbReference>
<dbReference type="STRING" id="525245.HMPREF0044_1335"/>
<dbReference type="EMBL" id="ACFG01000034">
    <property type="protein sequence ID" value="EEH63411.1"/>
    <property type="molecule type" value="Genomic_DNA"/>
</dbReference>
<comment type="caution">
    <text evidence="3">The sequence shown here is derived from an EMBL/GenBank/DDBJ whole genome shotgun (WGS) entry which is preliminary data.</text>
</comment>
<dbReference type="InterPro" id="IPR007139">
    <property type="entry name" value="DUF349"/>
</dbReference>
<sequence length="440" mass="49202">MSNPTDENVKNESTEATALKPNKVVQVVTSTEEEAAKFGRVDESGNVWVREATGERQVGSYPDGLPQNPLGMYVRRFLDLEANVNLFETRLHTLSVKDIESTLASLTASVVEPAAVGDLDGLRERLQKLTAQAEERKEAAKAERKAAKEAALAQRSELVEAAEKLAAQDPEKTQWKQSSEKMRQLLDQWKELQRRGPRLDRSAEDSLWKRFSTARTTLDRHRRQYFSALDARQSEARRAKEALIVRAEELQSSTDWGATAAAYRGLLDEWKQAGRATHKEDDALWARFRAAQQVFFDARRQNTEAVESELRGNLEAKEALLAEAEALLPVSDLTAAQEALRSIQDRWEEIGRVPRADVARIEGGIRAVESAVHEAEEAEWRRSNPETKARATGMLGQLEDGIADLEAKIAAESDSKKLAALQDALATKRQWFEQISSSID</sequence>
<feature type="coiled-coil region" evidence="1">
    <location>
        <begin position="119"/>
        <end position="168"/>
    </location>
</feature>
<proteinExistence type="predicted"/>
<evidence type="ECO:0000313" key="4">
    <source>
        <dbReference type="Proteomes" id="UP000010301"/>
    </source>
</evidence>
<feature type="region of interest" description="Disordered" evidence="2">
    <location>
        <begin position="1"/>
        <end position="20"/>
    </location>
</feature>
<dbReference type="Pfam" id="PF03993">
    <property type="entry name" value="DUF349"/>
    <property type="match status" value="3"/>
</dbReference>
<organism evidence="3 4">
    <name type="scientific">Gleimia coleocanis DSM 15436</name>
    <dbReference type="NCBI Taxonomy" id="525245"/>
    <lineage>
        <taxon>Bacteria</taxon>
        <taxon>Bacillati</taxon>
        <taxon>Actinomycetota</taxon>
        <taxon>Actinomycetes</taxon>
        <taxon>Actinomycetales</taxon>
        <taxon>Actinomycetaceae</taxon>
        <taxon>Gleimia</taxon>
    </lineage>
</organism>
<accession>C0W1P5</accession>
<reference evidence="3 4" key="1">
    <citation type="submission" date="2009-01" db="EMBL/GenBank/DDBJ databases">
        <authorList>
            <person name="Qin X."/>
            <person name="Bachman B."/>
            <person name="Battles P."/>
            <person name="Bell A."/>
            <person name="Bess C."/>
            <person name="Bickham C."/>
            <person name="Chaboub L."/>
            <person name="Chen D."/>
            <person name="Coyle M."/>
            <person name="Deiros D.R."/>
            <person name="Dinh H."/>
            <person name="Forbes L."/>
            <person name="Fowler G."/>
            <person name="Francisco L."/>
            <person name="Fu Q."/>
            <person name="Gubbala S."/>
            <person name="Hale W."/>
            <person name="Han Y."/>
            <person name="Hemphill L."/>
            <person name="Highlander S.K."/>
            <person name="Hirani K."/>
            <person name="Hogues M."/>
            <person name="Jackson L."/>
            <person name="Jakkamsetti A."/>
            <person name="Javaid M."/>
            <person name="Jiang H."/>
            <person name="Korchina V."/>
            <person name="Kovar C."/>
            <person name="Lara F."/>
            <person name="Lee S."/>
            <person name="Mata R."/>
            <person name="Mathew T."/>
            <person name="Moen C."/>
            <person name="Morales K."/>
            <person name="Munidasa M."/>
            <person name="Nazareth L."/>
            <person name="Ngo R."/>
            <person name="Nguyen L."/>
            <person name="Okwuonu G."/>
            <person name="Ongeri F."/>
            <person name="Patil S."/>
            <person name="Petrosino J."/>
            <person name="Pham C."/>
            <person name="Pham P."/>
            <person name="Pu L.-L."/>
            <person name="Puazo M."/>
            <person name="Raj R."/>
            <person name="Reid J."/>
            <person name="Rouhana J."/>
            <person name="Saada N."/>
            <person name="Shang Y."/>
            <person name="Simmons D."/>
            <person name="Thornton R."/>
            <person name="Warren J."/>
            <person name="Weissenberger G."/>
            <person name="Zhang J."/>
            <person name="Zhang L."/>
            <person name="Zhou C."/>
            <person name="Zhu D."/>
            <person name="Muzny D."/>
            <person name="Worley K."/>
            <person name="Gibbs R."/>
        </authorList>
    </citation>
    <scope>NUCLEOTIDE SEQUENCE [LARGE SCALE GENOMIC DNA]</scope>
    <source>
        <strain evidence="3 4">DSM 15436</strain>
    </source>
</reference>
<name>C0W1P5_9ACTO</name>
<evidence type="ECO:0008006" key="5">
    <source>
        <dbReference type="Google" id="ProtNLM"/>
    </source>
</evidence>
<evidence type="ECO:0000256" key="1">
    <source>
        <dbReference type="SAM" id="Coils"/>
    </source>
</evidence>